<reference evidence="1 2" key="1">
    <citation type="submission" date="2024-01" db="EMBL/GenBank/DDBJ databases">
        <title>The genomes of 5 underutilized Papilionoideae crops provide insights into root nodulation and disease resistanc.</title>
        <authorList>
            <person name="Jiang F."/>
        </authorList>
    </citation>
    <scope>NUCLEOTIDE SEQUENCE [LARGE SCALE GENOMIC DNA]</scope>
    <source>
        <strain evidence="1">JINMINGXINNONG_FW02</strain>
        <tissue evidence="1">Leaves</tissue>
    </source>
</reference>
<dbReference type="Proteomes" id="UP001374584">
    <property type="component" value="Unassembled WGS sequence"/>
</dbReference>
<gene>
    <name evidence="1" type="ORF">VNO80_24116</name>
</gene>
<sequence length="68" mass="7752">MRIGKLGFHFIFAYLICNPPIHSLARYFLCSSTLKKLQGDVPISVTFHVAGSNLLSCFRFNARFDCHM</sequence>
<dbReference type="AlphaFoldDB" id="A0AAN9LSB7"/>
<protein>
    <submittedName>
        <fullName evidence="1">Uncharacterized protein</fullName>
    </submittedName>
</protein>
<accession>A0AAN9LSB7</accession>
<proteinExistence type="predicted"/>
<evidence type="ECO:0000313" key="1">
    <source>
        <dbReference type="EMBL" id="KAK7341191.1"/>
    </source>
</evidence>
<name>A0AAN9LSB7_PHACN</name>
<dbReference type="EMBL" id="JAYMYR010000009">
    <property type="protein sequence ID" value="KAK7341191.1"/>
    <property type="molecule type" value="Genomic_DNA"/>
</dbReference>
<evidence type="ECO:0000313" key="2">
    <source>
        <dbReference type="Proteomes" id="UP001374584"/>
    </source>
</evidence>
<keyword evidence="2" id="KW-1185">Reference proteome</keyword>
<comment type="caution">
    <text evidence="1">The sequence shown here is derived from an EMBL/GenBank/DDBJ whole genome shotgun (WGS) entry which is preliminary data.</text>
</comment>
<organism evidence="1 2">
    <name type="scientific">Phaseolus coccineus</name>
    <name type="common">Scarlet runner bean</name>
    <name type="synonym">Phaseolus multiflorus</name>
    <dbReference type="NCBI Taxonomy" id="3886"/>
    <lineage>
        <taxon>Eukaryota</taxon>
        <taxon>Viridiplantae</taxon>
        <taxon>Streptophyta</taxon>
        <taxon>Embryophyta</taxon>
        <taxon>Tracheophyta</taxon>
        <taxon>Spermatophyta</taxon>
        <taxon>Magnoliopsida</taxon>
        <taxon>eudicotyledons</taxon>
        <taxon>Gunneridae</taxon>
        <taxon>Pentapetalae</taxon>
        <taxon>rosids</taxon>
        <taxon>fabids</taxon>
        <taxon>Fabales</taxon>
        <taxon>Fabaceae</taxon>
        <taxon>Papilionoideae</taxon>
        <taxon>50 kb inversion clade</taxon>
        <taxon>NPAAA clade</taxon>
        <taxon>indigoferoid/millettioid clade</taxon>
        <taxon>Phaseoleae</taxon>
        <taxon>Phaseolus</taxon>
    </lineage>
</organism>